<proteinExistence type="predicted"/>
<dbReference type="EMBL" id="MU268890">
    <property type="protein sequence ID" value="KAH7903559.1"/>
    <property type="molecule type" value="Genomic_DNA"/>
</dbReference>
<organism evidence="1 2">
    <name type="scientific">Hygrophoropsis aurantiaca</name>
    <dbReference type="NCBI Taxonomy" id="72124"/>
    <lineage>
        <taxon>Eukaryota</taxon>
        <taxon>Fungi</taxon>
        <taxon>Dikarya</taxon>
        <taxon>Basidiomycota</taxon>
        <taxon>Agaricomycotina</taxon>
        <taxon>Agaricomycetes</taxon>
        <taxon>Agaricomycetidae</taxon>
        <taxon>Boletales</taxon>
        <taxon>Coniophorineae</taxon>
        <taxon>Hygrophoropsidaceae</taxon>
        <taxon>Hygrophoropsis</taxon>
    </lineage>
</organism>
<reference evidence="1" key="1">
    <citation type="journal article" date="2021" name="New Phytol.">
        <title>Evolutionary innovations through gain and loss of genes in the ectomycorrhizal Boletales.</title>
        <authorList>
            <person name="Wu G."/>
            <person name="Miyauchi S."/>
            <person name="Morin E."/>
            <person name="Kuo A."/>
            <person name="Drula E."/>
            <person name="Varga T."/>
            <person name="Kohler A."/>
            <person name="Feng B."/>
            <person name="Cao Y."/>
            <person name="Lipzen A."/>
            <person name="Daum C."/>
            <person name="Hundley H."/>
            <person name="Pangilinan J."/>
            <person name="Johnson J."/>
            <person name="Barry K."/>
            <person name="LaButti K."/>
            <person name="Ng V."/>
            <person name="Ahrendt S."/>
            <person name="Min B."/>
            <person name="Choi I.G."/>
            <person name="Park H."/>
            <person name="Plett J.M."/>
            <person name="Magnuson J."/>
            <person name="Spatafora J.W."/>
            <person name="Nagy L.G."/>
            <person name="Henrissat B."/>
            <person name="Grigoriev I.V."/>
            <person name="Yang Z.L."/>
            <person name="Xu J."/>
            <person name="Martin F.M."/>
        </authorList>
    </citation>
    <scope>NUCLEOTIDE SEQUENCE</scope>
    <source>
        <strain evidence="1">ATCC 28755</strain>
    </source>
</reference>
<name>A0ACB7ZSA2_9AGAM</name>
<evidence type="ECO:0000313" key="1">
    <source>
        <dbReference type="EMBL" id="KAH7903559.1"/>
    </source>
</evidence>
<dbReference type="Proteomes" id="UP000790377">
    <property type="component" value="Unassembled WGS sequence"/>
</dbReference>
<gene>
    <name evidence="1" type="ORF">BJ138DRAFT_1131314</name>
</gene>
<sequence length="992" mass="104854">MRKQIARLRIGRASNAHASTSSCSTYASAACHTARASTATRSPQAPTSIPTLTTTGQTRGISSSALSLPFGEVSFAGDASTDTSIAASTSIPNTKPARDVLLEHKVAHLEATLARTTPNPSRVWAQYIDLMAYLESLPSPPPLLPPLFSQAASSSLPSSSTQSPSSPHPTLPLHIHQAILRKCVPSPSVLRSQPHSKIHPYESRLRTVVRNIRLAGFTPALADYHVVLAHLAAAASPGPVIAPPKRTAGSPATFLRTSPRNMRRSSAETARTALAVYREATRVMRLVPDARTFELVLRVLVTRAEAGVQRVRDKVVGENIGSTIRTAAGSGSGSRTSKPAAPTSHSTPNTPTAPNPASAEITSACRFVLDEMTAHGVRLTAEIVDLVVRVLKETSVAASASTTRASGAGVGAAKGVMRGVSKTRDGRDDAVGKTREAFAELMKMAYGIDLDYPDQRVDVNMGGGGGLGGADVDEGLGSIVRDLGTHIRSQARTQAETQPPSPSTAPTPTPDSSLTNANANSTASTSTTPTPTTPFPFTTAALNTTIDMLGRLGDVSKLVQAFEVLTQPLPAVAGKHFERSFDEEEDDEWGSGSASTGANINTANGATAINPTVINSTPHATPNTTSYNLLLRHLARAGHTTLTRHYLVQALRLDRAVDRALRSGVGWVAVGRGVDVCTQMQGEVGTGTGRGRRRERRRERRGVVSASEIPTSSTPTPIAPTHFTQISVPHFAHIPAPRFALNRGTFLPVLGLANRGAHVALLRWLGAAVRTAVRRKKNDMLWYGRVVKGVVGGTSERRGNLEGPQGGEPESIDGEQEQVEIEAPTSDSGSSSSSLDSSEPLDGAYTSAPASTSTSSSHSLSATTARPFTPFSPTLHLSLLARDIAELTALQAQVDAALGRHVQRVKERLGRRVWGGKNVYVRVWNEGEQDRGESEGGGGKVADRETGNMTGGRRMVDREAWRAVVRFRESSDTARSGSARSSASVSSGSFRS</sequence>
<protein>
    <submittedName>
        <fullName evidence="1">Uncharacterized protein</fullName>
    </submittedName>
</protein>
<accession>A0ACB7ZSA2</accession>
<evidence type="ECO:0000313" key="2">
    <source>
        <dbReference type="Proteomes" id="UP000790377"/>
    </source>
</evidence>
<keyword evidence="2" id="KW-1185">Reference proteome</keyword>
<comment type="caution">
    <text evidence="1">The sequence shown here is derived from an EMBL/GenBank/DDBJ whole genome shotgun (WGS) entry which is preliminary data.</text>
</comment>